<reference evidence="3 4" key="1">
    <citation type="submission" date="2019-10" db="EMBL/GenBank/DDBJ databases">
        <title>Nocardia macrotermitis sp. nov. and Nocardia aurantia sp. nov., isolated from the gut of fungus growing-termite Macrotermes natalensis.</title>
        <authorList>
            <person name="Benndorf R."/>
            <person name="Schwitalla J."/>
            <person name="Martin K."/>
            <person name="De Beer W."/>
            <person name="Kaster A.-K."/>
            <person name="Vollmers J."/>
            <person name="Poulsen M."/>
            <person name="Beemelmanns C."/>
        </authorList>
    </citation>
    <scope>NUCLEOTIDE SEQUENCE [LARGE SCALE GENOMIC DNA]</scope>
    <source>
        <strain evidence="3 4">RB20</strain>
    </source>
</reference>
<dbReference type="GO" id="GO:0003677">
    <property type="term" value="F:DNA binding"/>
    <property type="evidence" value="ECO:0007669"/>
    <property type="project" value="UniProtKB-KW"/>
</dbReference>
<dbReference type="SUPFAM" id="SSF52540">
    <property type="entry name" value="P-loop containing nucleoside triphosphate hydrolases"/>
    <property type="match status" value="1"/>
</dbReference>
<dbReference type="GO" id="GO:0005524">
    <property type="term" value="F:ATP binding"/>
    <property type="evidence" value="ECO:0007669"/>
    <property type="project" value="UniProtKB-KW"/>
</dbReference>
<dbReference type="Pfam" id="PF04313">
    <property type="entry name" value="HSDR_N"/>
    <property type="match status" value="1"/>
</dbReference>
<feature type="region of interest" description="Disordered" evidence="1">
    <location>
        <begin position="217"/>
        <end position="238"/>
    </location>
</feature>
<dbReference type="GO" id="GO:0009035">
    <property type="term" value="F:type I site-specific deoxyribonuclease activity"/>
    <property type="evidence" value="ECO:0007669"/>
    <property type="project" value="UniProtKB-EC"/>
</dbReference>
<dbReference type="Gene3D" id="3.90.1570.50">
    <property type="match status" value="1"/>
</dbReference>
<dbReference type="SMART" id="SM00487">
    <property type="entry name" value="DEXDc"/>
    <property type="match status" value="1"/>
</dbReference>
<dbReference type="Pfam" id="PF18766">
    <property type="entry name" value="SWI2_SNF2"/>
    <property type="match status" value="1"/>
</dbReference>
<dbReference type="OrthoDB" id="9758243at2"/>
<dbReference type="GO" id="GO:0009307">
    <property type="term" value="P:DNA restriction-modification system"/>
    <property type="evidence" value="ECO:0007669"/>
    <property type="project" value="UniProtKB-KW"/>
</dbReference>
<dbReference type="InterPro" id="IPR027417">
    <property type="entry name" value="P-loop_NTPase"/>
</dbReference>
<dbReference type="Gene3D" id="3.40.50.300">
    <property type="entry name" value="P-loop containing nucleotide triphosphate hydrolases"/>
    <property type="match status" value="2"/>
</dbReference>
<dbReference type="InterPro" id="IPR014001">
    <property type="entry name" value="Helicase_ATP-bd"/>
</dbReference>
<dbReference type="InterPro" id="IPR007409">
    <property type="entry name" value="Restrct_endonuc_type1_HsdR_N"/>
</dbReference>
<dbReference type="EMBL" id="WEGK01000006">
    <property type="protein sequence ID" value="MQY20234.1"/>
    <property type="molecule type" value="Genomic_DNA"/>
</dbReference>
<name>A0A7K0D5X1_9NOCA</name>
<organism evidence="3 4">
    <name type="scientific">Nocardia macrotermitis</name>
    <dbReference type="NCBI Taxonomy" id="2585198"/>
    <lineage>
        <taxon>Bacteria</taxon>
        <taxon>Bacillati</taxon>
        <taxon>Actinomycetota</taxon>
        <taxon>Actinomycetes</taxon>
        <taxon>Mycobacteriales</taxon>
        <taxon>Nocardiaceae</taxon>
        <taxon>Nocardia</taxon>
    </lineage>
</organism>
<dbReference type="PANTHER" id="PTHR42927">
    <property type="entry name" value="HELICASE SUPERFAMILY 1 AND 2 DOMAIN-CONTAINING PROTEIN"/>
    <property type="match status" value="1"/>
</dbReference>
<keyword evidence="4" id="KW-1185">Reference proteome</keyword>
<dbReference type="AlphaFoldDB" id="A0A7K0D5X1"/>
<accession>A0A7K0D5X1</accession>
<dbReference type="InterPro" id="IPR040980">
    <property type="entry name" value="SWI2_SNF2"/>
</dbReference>
<evidence type="ECO:0000256" key="1">
    <source>
        <dbReference type="SAM" id="MobiDB-lite"/>
    </source>
</evidence>
<gene>
    <name evidence="3" type="ORF">NRB20_33340</name>
</gene>
<protein>
    <recommendedName>
        <fullName evidence="2">Helicase ATP-binding domain-containing protein</fullName>
    </recommendedName>
</protein>
<feature type="domain" description="Helicase ATP-binding" evidence="2">
    <location>
        <begin position="278"/>
        <end position="535"/>
    </location>
</feature>
<dbReference type="PANTHER" id="PTHR42927:SF1">
    <property type="entry name" value="HELICASE SUPERFAMILY 1 AND 2 DOMAIN-CONTAINING PROTEIN"/>
    <property type="match status" value="1"/>
</dbReference>
<proteinExistence type="predicted"/>
<dbReference type="Proteomes" id="UP000438448">
    <property type="component" value="Unassembled WGS sequence"/>
</dbReference>
<comment type="caution">
    <text evidence="3">The sequence shown here is derived from an EMBL/GenBank/DDBJ whole genome shotgun (WGS) entry which is preliminary data.</text>
</comment>
<evidence type="ECO:0000259" key="2">
    <source>
        <dbReference type="SMART" id="SM00487"/>
    </source>
</evidence>
<dbReference type="Pfam" id="PF22679">
    <property type="entry name" value="T1R_D3-like"/>
    <property type="match status" value="1"/>
</dbReference>
<evidence type="ECO:0000313" key="4">
    <source>
        <dbReference type="Proteomes" id="UP000438448"/>
    </source>
</evidence>
<dbReference type="InterPro" id="IPR055180">
    <property type="entry name" value="HsdR_RecA-like_helicase_dom_2"/>
</dbReference>
<dbReference type="RefSeq" id="WP_153410996.1">
    <property type="nucleotide sequence ID" value="NZ_WEGK01000006.1"/>
</dbReference>
<sequence>MSIYDENTFREAIVTSMVEDGGWREGNPHEYNTQLGLDMGELLEFLGRTQQQEWEELVAAYGGQGEAQRGFSRRLGQELASKGLITVLRKGVKDQGTLIRLAYFKPNLVGSEEVMERYRANRLTVVRELLCTTKPTASRPRLDLTLLLNGIPVATAELKNPLTRQDVERAKKQYREDRDPTELIFKHRVIANFAVDPNLVFVTTQLRGAKTVFLPFNTGSEGPGEKGGKGNPPASEPGKHATAYLWERVWQRDAWLDLLERFVHTAERKGPGGKAVRSTIFPRYHQWDVVKKLTAHAATHGAGHNYLVMASAGSGKSNTIGWLAHRLSDLHTAQLEQLDPEARAAGLKPGIPVFDKIIIITDRRNLDSQLRDTVGGFEQVQGLLVPIDDKHGAKSPQLAKALNSASGKIITVTLHTFPALLDYLRREQIALAEGRYAIIVDEAHSSQSGDAAADVKTALRDLGLDADDDDIGATEITVDDRLRAKAAARGRADNISYFAFTATPKAKTLENFGTPDPDSTPEKRKYRAFHTYSMRQAIEEGFILDPLRNYVTFKAYYRLVNNNADDVEVPEGKGSNLLGQTATMHSSSVAAHAREIVEHFVAHTHGRIGGRAKAMVVTGSRRSAVDMCRAIRQYIAETGYGKRFPDLGVLVAFSGSIEIDGVETSEVKENGGLKESALPKAFAYTRADDRATRSGGNGQPEYRILVVAEKYQTGFDEPLLTSMYVNKTLDGIAAVQTLSRLNRTRDGKTQGDLVVLDFVNDAEKIREAFVPYYEDAFTLATDPNLLYTAQDRVRSAPILVDQEMQEFAAAYLDAEQAAAGSPAKWAQLHAELYRHLEPAVQRFRELLESDDEHEAEVAETFRGALTDYVRKYAFLAQIVPYQDPDLEQLYLYGRHLLNRLPRRADGGVDLGDIDLSHLRLDKTGEYNLSLSPDGAQELPGFSDDAGAAKDPEKSLLSALVDRFNEQHGTNFAEGDVAAQFYEAVDEPAVEDAALSNNKEDFGIVFDKVFKDKIVKHFNTQTDLGKRYFHPDQQFRKDLDRQARTAAYRLIRRRHGLPEL</sequence>
<evidence type="ECO:0000313" key="3">
    <source>
        <dbReference type="EMBL" id="MQY20234.1"/>
    </source>
</evidence>